<evidence type="ECO:0000313" key="2">
    <source>
        <dbReference type="Proteomes" id="UP001228049"/>
    </source>
</evidence>
<name>A0AAD9C1D5_DISEL</name>
<organism evidence="1 2">
    <name type="scientific">Dissostichus eleginoides</name>
    <name type="common">Patagonian toothfish</name>
    <name type="synonym">Dissostichus amissus</name>
    <dbReference type="NCBI Taxonomy" id="100907"/>
    <lineage>
        <taxon>Eukaryota</taxon>
        <taxon>Metazoa</taxon>
        <taxon>Chordata</taxon>
        <taxon>Craniata</taxon>
        <taxon>Vertebrata</taxon>
        <taxon>Euteleostomi</taxon>
        <taxon>Actinopterygii</taxon>
        <taxon>Neopterygii</taxon>
        <taxon>Teleostei</taxon>
        <taxon>Neoteleostei</taxon>
        <taxon>Acanthomorphata</taxon>
        <taxon>Eupercaria</taxon>
        <taxon>Perciformes</taxon>
        <taxon>Notothenioidei</taxon>
        <taxon>Nototheniidae</taxon>
        <taxon>Dissostichus</taxon>
    </lineage>
</organism>
<gene>
    <name evidence="1" type="ORF">KUDE01_019636</name>
</gene>
<proteinExistence type="predicted"/>
<feature type="non-terminal residue" evidence="1">
    <location>
        <position position="78"/>
    </location>
</feature>
<sequence>CPVASGSSAWPSLAFQPDTHTLSVFVWLRLRGVSEGVQQTEGTGQGDGGVYSLIRVFSQLLSCSWSERLLRLTVGPGR</sequence>
<dbReference type="Proteomes" id="UP001228049">
    <property type="component" value="Unassembled WGS sequence"/>
</dbReference>
<reference evidence="1" key="1">
    <citation type="submission" date="2023-04" db="EMBL/GenBank/DDBJ databases">
        <title>Chromosome-level genome of Chaenocephalus aceratus.</title>
        <authorList>
            <person name="Park H."/>
        </authorList>
    </citation>
    <scope>NUCLEOTIDE SEQUENCE</scope>
    <source>
        <strain evidence="1">DE</strain>
        <tissue evidence="1">Muscle</tissue>
    </source>
</reference>
<comment type="caution">
    <text evidence="1">The sequence shown here is derived from an EMBL/GenBank/DDBJ whole genome shotgun (WGS) entry which is preliminary data.</text>
</comment>
<dbReference type="AlphaFoldDB" id="A0AAD9C1D5"/>
<dbReference type="EMBL" id="JASDAP010000011">
    <property type="protein sequence ID" value="KAK1894177.1"/>
    <property type="molecule type" value="Genomic_DNA"/>
</dbReference>
<evidence type="ECO:0000313" key="1">
    <source>
        <dbReference type="EMBL" id="KAK1894177.1"/>
    </source>
</evidence>
<protein>
    <submittedName>
        <fullName evidence="1">Uncharacterized protein</fullName>
    </submittedName>
</protein>
<feature type="non-terminal residue" evidence="1">
    <location>
        <position position="1"/>
    </location>
</feature>
<keyword evidence="2" id="KW-1185">Reference proteome</keyword>
<accession>A0AAD9C1D5</accession>